<dbReference type="GO" id="GO:0005524">
    <property type="term" value="F:ATP binding"/>
    <property type="evidence" value="ECO:0007669"/>
    <property type="project" value="InterPro"/>
</dbReference>
<sequence>MSRDELTNLAAEVVAEAPCSLEMPAGTGKTELLSACVDTVATQGGRSLVLTHTNAGVDAIRKRLRRFGVPPSMVRVETITSWAFTLSRAYPGIAEIMVPEVPNWNDSRTYVEAAAMVAASSVVHGVHAASFECLFVDEYQDCTIDQHNFILEISKAICRTVILGDRLQAIFGFERDRPIVDWDTDVVPNYPPKGVIFAPHRWRDHNLLYGQWLLDIRPELVDGGTFDFTRYSIPGLSWRGCDPKNPARIVSSAAYELSRAGGSVVLLDKWPHDVAKHAMYLRGSYSVMEDVGGRFMIDQLNTLPAENDTSLATWLVQAAKNCFVGLSGLDRTVQRRLESGRTVSDLKRAGIEPVLAALDNLVKLPVYAQLLTSAREIRATPGLALYRQEAWDDMFRAVARSIEDRTSVQEALAVVRDRLRRAGRSDRLRIASRTLLVKGLEFDHVIIANVQNFTDPRQLYVALSRARSSVTVIGSSPRLQLSYK</sequence>
<keyword evidence="2" id="KW-1185">Reference proteome</keyword>
<dbReference type="RefSeq" id="WP_114045033.1">
    <property type="nucleotide sequence ID" value="NZ_CP025198.1"/>
</dbReference>
<dbReference type="Proteomes" id="UP000251995">
    <property type="component" value="Chromosome"/>
</dbReference>
<protein>
    <submittedName>
        <fullName evidence="1">Uncharacterized protein</fullName>
    </submittedName>
</protein>
<dbReference type="CDD" id="cd18809">
    <property type="entry name" value="SF1_C_RecD"/>
    <property type="match status" value="1"/>
</dbReference>
<dbReference type="KEGG" id="acij:JS278_01980"/>
<reference evidence="1 2" key="1">
    <citation type="submission" date="2017-12" db="EMBL/GenBank/DDBJ databases">
        <title>The whole genome sequence of the Acidipropionibacterium virtanenii sp. nov. type strain JS278.</title>
        <authorList>
            <person name="Laine P."/>
            <person name="Deptula P."/>
            <person name="Varmanen P."/>
            <person name="Auvinen P."/>
        </authorList>
    </citation>
    <scope>NUCLEOTIDE SEQUENCE [LARGE SCALE GENOMIC DNA]</scope>
    <source>
        <strain evidence="1 2">JS278</strain>
    </source>
</reference>
<accession>A0A344UV38</accession>
<dbReference type="AlphaFoldDB" id="A0A344UV38"/>
<dbReference type="InterPro" id="IPR027417">
    <property type="entry name" value="P-loop_NTPase"/>
</dbReference>
<dbReference type="Pfam" id="PF13245">
    <property type="entry name" value="AAA_19"/>
    <property type="match status" value="1"/>
</dbReference>
<evidence type="ECO:0000313" key="1">
    <source>
        <dbReference type="EMBL" id="AXE39136.1"/>
    </source>
</evidence>
<dbReference type="PANTHER" id="PTHR11070">
    <property type="entry name" value="UVRD / RECB / PCRA DNA HELICASE FAMILY MEMBER"/>
    <property type="match status" value="1"/>
</dbReference>
<dbReference type="PANTHER" id="PTHR11070:SF2">
    <property type="entry name" value="ATP-DEPENDENT DNA HELICASE SRS2"/>
    <property type="match status" value="1"/>
</dbReference>
<organism evidence="1 2">
    <name type="scientific">Acidipropionibacterium virtanenii</name>
    <dbReference type="NCBI Taxonomy" id="2057246"/>
    <lineage>
        <taxon>Bacteria</taxon>
        <taxon>Bacillati</taxon>
        <taxon>Actinomycetota</taxon>
        <taxon>Actinomycetes</taxon>
        <taxon>Propionibacteriales</taxon>
        <taxon>Propionibacteriaceae</taxon>
        <taxon>Acidipropionibacterium</taxon>
    </lineage>
</organism>
<dbReference type="GO" id="GO:0043138">
    <property type="term" value="F:3'-5' DNA helicase activity"/>
    <property type="evidence" value="ECO:0007669"/>
    <property type="project" value="TreeGrafter"/>
</dbReference>
<dbReference type="OrthoDB" id="3196263at2"/>
<dbReference type="GO" id="GO:0003677">
    <property type="term" value="F:DNA binding"/>
    <property type="evidence" value="ECO:0007669"/>
    <property type="project" value="InterPro"/>
</dbReference>
<evidence type="ECO:0000313" key="2">
    <source>
        <dbReference type="Proteomes" id="UP000251995"/>
    </source>
</evidence>
<name>A0A344UV38_9ACTN</name>
<dbReference type="EMBL" id="CP025198">
    <property type="protein sequence ID" value="AXE39136.1"/>
    <property type="molecule type" value="Genomic_DNA"/>
</dbReference>
<dbReference type="GO" id="GO:0000725">
    <property type="term" value="P:recombinational repair"/>
    <property type="evidence" value="ECO:0007669"/>
    <property type="project" value="TreeGrafter"/>
</dbReference>
<dbReference type="SUPFAM" id="SSF52540">
    <property type="entry name" value="P-loop containing nucleoside triphosphate hydrolases"/>
    <property type="match status" value="1"/>
</dbReference>
<dbReference type="Gene3D" id="3.40.50.300">
    <property type="entry name" value="P-loop containing nucleotide triphosphate hydrolases"/>
    <property type="match status" value="2"/>
</dbReference>
<dbReference type="InterPro" id="IPR000212">
    <property type="entry name" value="DNA_helicase_UvrD/REP"/>
</dbReference>
<proteinExistence type="predicted"/>
<gene>
    <name evidence="1" type="ORF">JS278_01980</name>
</gene>